<comment type="caution">
    <text evidence="1">The sequence shown here is derived from an EMBL/GenBank/DDBJ whole genome shotgun (WGS) entry which is preliminary data.</text>
</comment>
<dbReference type="OrthoDB" id="322471at2759"/>
<keyword evidence="2" id="KW-1185">Reference proteome</keyword>
<evidence type="ECO:0000313" key="1">
    <source>
        <dbReference type="EMBL" id="OMJ74641.1"/>
    </source>
</evidence>
<dbReference type="Proteomes" id="UP000187209">
    <property type="component" value="Unassembled WGS sequence"/>
</dbReference>
<evidence type="ECO:0000313" key="2">
    <source>
        <dbReference type="Proteomes" id="UP000187209"/>
    </source>
</evidence>
<dbReference type="AlphaFoldDB" id="A0A1R2BCY7"/>
<sequence length="466" mass="54485">MESNFDEILQESYDRTLKLAVNITQNKAILMNTNVTSNDLKFVKKIAKGCKEFQDLPERNKKKRKLLVKSLETPVMATIRSEKSAAMPRNFGKQKLSNFIEERNKYVSGSKAGKPIKYAEIGPNIMEKLRTSSSIYLEDTLRSSQIERPGLLPHISLRTGKLKDPIKLPSFKDYVSIERSKNPKDVAFDRINKCNKKLDDFSKELSGLETFITTNPGVIWNNDKKVLLRLHAHPGQKNLIIKAYNDQYDPTNLRTKISKKISSFEKEEINIKKDKFLSKTPNPQAMIDFFDVTKHKSNDNPENIVRRCYSRFRRAQESQDKRLVDILQSLDFTRPMNLRQKALHILNDNERFRDKSHSIVKMSQIQKKLDLEQERRLKKSKEQIVVYDQMMEFLKSKFPSPTDAEINFVEILREILEEGWYINEEIVKQILEIISDEDREDIQPLVDFLLYSLEDLSKHQRGLEKN</sequence>
<name>A0A1R2BCY7_9CILI</name>
<reference evidence="1 2" key="1">
    <citation type="submission" date="2016-11" db="EMBL/GenBank/DDBJ databases">
        <title>The macronuclear genome of Stentor coeruleus: a giant cell with tiny introns.</title>
        <authorList>
            <person name="Slabodnick M."/>
            <person name="Ruby J.G."/>
            <person name="Reiff S.B."/>
            <person name="Swart E.C."/>
            <person name="Gosai S."/>
            <person name="Prabakaran S."/>
            <person name="Witkowska E."/>
            <person name="Larue G.E."/>
            <person name="Fisher S."/>
            <person name="Freeman R.M."/>
            <person name="Gunawardena J."/>
            <person name="Chu W."/>
            <person name="Stover N.A."/>
            <person name="Gregory B.D."/>
            <person name="Nowacki M."/>
            <person name="Derisi J."/>
            <person name="Roy S.W."/>
            <person name="Marshall W.F."/>
            <person name="Sood P."/>
        </authorList>
    </citation>
    <scope>NUCLEOTIDE SEQUENCE [LARGE SCALE GENOMIC DNA]</scope>
    <source>
        <strain evidence="1">WM001</strain>
    </source>
</reference>
<gene>
    <name evidence="1" type="ORF">SteCoe_26385</name>
</gene>
<organism evidence="1 2">
    <name type="scientific">Stentor coeruleus</name>
    <dbReference type="NCBI Taxonomy" id="5963"/>
    <lineage>
        <taxon>Eukaryota</taxon>
        <taxon>Sar</taxon>
        <taxon>Alveolata</taxon>
        <taxon>Ciliophora</taxon>
        <taxon>Postciliodesmatophora</taxon>
        <taxon>Heterotrichea</taxon>
        <taxon>Heterotrichida</taxon>
        <taxon>Stentoridae</taxon>
        <taxon>Stentor</taxon>
    </lineage>
</organism>
<dbReference type="EMBL" id="MPUH01000738">
    <property type="protein sequence ID" value="OMJ74641.1"/>
    <property type="molecule type" value="Genomic_DNA"/>
</dbReference>
<accession>A0A1R2BCY7</accession>
<proteinExistence type="predicted"/>
<protein>
    <submittedName>
        <fullName evidence="1">Uncharacterized protein</fullName>
    </submittedName>
</protein>